<keyword evidence="3" id="KW-1185">Reference proteome</keyword>
<evidence type="ECO:0000313" key="2">
    <source>
        <dbReference type="EMBL" id="KAF3435807.1"/>
    </source>
</evidence>
<evidence type="ECO:0000313" key="3">
    <source>
        <dbReference type="Proteomes" id="UP000796880"/>
    </source>
</evidence>
<sequence>MAVKQQFIRQNSNKHSTAELQCQCIHGESRAPWRPTSNKCPEDEPIVPGPGNEKEDEDEDEVIRILYQYGNWNRSWILGRFWDNEVVDAHIFQFLKGLIKWG</sequence>
<dbReference type="AlphaFoldDB" id="A0A8K0GNM1"/>
<dbReference type="Proteomes" id="UP000796880">
    <property type="component" value="Unassembled WGS sequence"/>
</dbReference>
<feature type="region of interest" description="Disordered" evidence="1">
    <location>
        <begin position="32"/>
        <end position="57"/>
    </location>
</feature>
<reference evidence="2" key="1">
    <citation type="submission" date="2020-03" db="EMBL/GenBank/DDBJ databases">
        <title>A high-quality chromosome-level genome assembly of a woody plant with both climbing and erect habits, Rhamnella rubrinervis.</title>
        <authorList>
            <person name="Lu Z."/>
            <person name="Yang Y."/>
            <person name="Zhu X."/>
            <person name="Sun Y."/>
        </authorList>
    </citation>
    <scope>NUCLEOTIDE SEQUENCE</scope>
    <source>
        <strain evidence="2">BYM</strain>
        <tissue evidence="2">Leaf</tissue>
    </source>
</reference>
<evidence type="ECO:0000256" key="1">
    <source>
        <dbReference type="SAM" id="MobiDB-lite"/>
    </source>
</evidence>
<gene>
    <name evidence="2" type="ORF">FNV43_RR22899</name>
</gene>
<comment type="caution">
    <text evidence="2">The sequence shown here is derived from an EMBL/GenBank/DDBJ whole genome shotgun (WGS) entry which is preliminary data.</text>
</comment>
<dbReference type="EMBL" id="VOIH02000010">
    <property type="protein sequence ID" value="KAF3435807.1"/>
    <property type="molecule type" value="Genomic_DNA"/>
</dbReference>
<protein>
    <submittedName>
        <fullName evidence="2">Uncharacterized protein</fullName>
    </submittedName>
</protein>
<name>A0A8K0GNM1_9ROSA</name>
<accession>A0A8K0GNM1</accession>
<proteinExistence type="predicted"/>
<organism evidence="2 3">
    <name type="scientific">Rhamnella rubrinervis</name>
    <dbReference type="NCBI Taxonomy" id="2594499"/>
    <lineage>
        <taxon>Eukaryota</taxon>
        <taxon>Viridiplantae</taxon>
        <taxon>Streptophyta</taxon>
        <taxon>Embryophyta</taxon>
        <taxon>Tracheophyta</taxon>
        <taxon>Spermatophyta</taxon>
        <taxon>Magnoliopsida</taxon>
        <taxon>eudicotyledons</taxon>
        <taxon>Gunneridae</taxon>
        <taxon>Pentapetalae</taxon>
        <taxon>rosids</taxon>
        <taxon>fabids</taxon>
        <taxon>Rosales</taxon>
        <taxon>Rhamnaceae</taxon>
        <taxon>rhamnoid group</taxon>
        <taxon>Rhamneae</taxon>
        <taxon>Rhamnella</taxon>
    </lineage>
</organism>